<dbReference type="AlphaFoldDB" id="W9GFM1"/>
<keyword evidence="4" id="KW-0547">Nucleotide-binding</keyword>
<dbReference type="GO" id="GO:0046677">
    <property type="term" value="P:response to antibiotic"/>
    <property type="evidence" value="ECO:0007669"/>
    <property type="project" value="UniProtKB-KW"/>
</dbReference>
<keyword evidence="6" id="KW-0046">Antibiotic resistance</keyword>
<dbReference type="PANTHER" id="PTHR42711:SF5">
    <property type="entry name" value="ABC TRANSPORTER ATP-BINDING PROTEIN NATA"/>
    <property type="match status" value="1"/>
</dbReference>
<dbReference type="InterPro" id="IPR027417">
    <property type="entry name" value="P-loop_NTPase"/>
</dbReference>
<comment type="similarity">
    <text evidence="2">Belongs to the ABC transporter superfamily.</text>
</comment>
<dbReference type="GO" id="GO:0005524">
    <property type="term" value="F:ATP binding"/>
    <property type="evidence" value="ECO:0007669"/>
    <property type="project" value="UniProtKB-KW"/>
</dbReference>
<dbReference type="Pfam" id="PF00005">
    <property type="entry name" value="ABC_tran"/>
    <property type="match status" value="1"/>
</dbReference>
<dbReference type="InterPro" id="IPR003593">
    <property type="entry name" value="AAA+_ATPase"/>
</dbReference>
<dbReference type="GO" id="GO:0005886">
    <property type="term" value="C:plasma membrane"/>
    <property type="evidence" value="ECO:0007669"/>
    <property type="project" value="UniProtKB-SubCell"/>
</dbReference>
<keyword evidence="5" id="KW-0067">ATP-binding</keyword>
<dbReference type="PANTHER" id="PTHR42711">
    <property type="entry name" value="ABC TRANSPORTER ATP-BINDING PROTEIN"/>
    <property type="match status" value="1"/>
</dbReference>
<evidence type="ECO:0000259" key="7">
    <source>
        <dbReference type="PROSITE" id="PS50893"/>
    </source>
</evidence>
<dbReference type="GO" id="GO:0016887">
    <property type="term" value="F:ATP hydrolysis activity"/>
    <property type="evidence" value="ECO:0007669"/>
    <property type="project" value="InterPro"/>
</dbReference>
<dbReference type="EMBL" id="AWQS01000158">
    <property type="protein sequence ID" value="EWT04996.1"/>
    <property type="molecule type" value="Genomic_DNA"/>
</dbReference>
<sequence length="335" mass="36567">MGSTTTMNHHDSTAAIELTELGKTYGHGDTARVAVRSSTLSLPWGQVLGLLGPNGAGKTTLIKMICGLVTPTAGTVRIGGWDLATERSRAVLQIGAVLEGSRNVYWPLSAWENLLYFGRLKGLRTAETRPRAERLLRDLDLWGRRHEQVGSYSRGMQQKVAVATALITDPPILLLDEPTLGLDVESARTFKDWVAHLARDEHKTILLTTHQLHDVAQELSDRIAVIRDGEIIADLPTGELLKKYAEDRWEIRLAGAIDGLGVALPDGASFSTEADLTRVLLPTQTTDPYPVLDRIRATDAHLVSVAKAQPTLEEVFLRVLQKDAGPARVAGQVRS</sequence>
<keyword evidence="9" id="KW-1185">Reference proteome</keyword>
<gene>
    <name evidence="8" type="ORF">N864_08160</name>
</gene>
<dbReference type="RefSeq" id="WP_051518672.1">
    <property type="nucleotide sequence ID" value="NZ_AWQS01000158.1"/>
</dbReference>
<accession>W9GFM1</accession>
<dbReference type="PROSITE" id="PS50893">
    <property type="entry name" value="ABC_TRANSPORTER_2"/>
    <property type="match status" value="1"/>
</dbReference>
<dbReference type="OrthoDB" id="9804819at2"/>
<comment type="caution">
    <text evidence="8">The sequence shown here is derived from an EMBL/GenBank/DDBJ whole genome shotgun (WGS) entry which is preliminary data.</text>
</comment>
<organism evidence="8 9">
    <name type="scientific">Intrasporangium chromatireducens Q5-1</name>
    <dbReference type="NCBI Taxonomy" id="584657"/>
    <lineage>
        <taxon>Bacteria</taxon>
        <taxon>Bacillati</taxon>
        <taxon>Actinomycetota</taxon>
        <taxon>Actinomycetes</taxon>
        <taxon>Micrococcales</taxon>
        <taxon>Intrasporangiaceae</taxon>
        <taxon>Intrasporangium</taxon>
    </lineage>
</organism>
<evidence type="ECO:0000256" key="4">
    <source>
        <dbReference type="ARBA" id="ARBA00022741"/>
    </source>
</evidence>
<evidence type="ECO:0000313" key="8">
    <source>
        <dbReference type="EMBL" id="EWT04996.1"/>
    </source>
</evidence>
<dbReference type="Gene3D" id="3.40.50.300">
    <property type="entry name" value="P-loop containing nucleotide triphosphate hydrolases"/>
    <property type="match status" value="1"/>
</dbReference>
<name>W9GFM1_9MICO</name>
<evidence type="ECO:0000256" key="2">
    <source>
        <dbReference type="ARBA" id="ARBA00005417"/>
    </source>
</evidence>
<evidence type="ECO:0000256" key="3">
    <source>
        <dbReference type="ARBA" id="ARBA00022448"/>
    </source>
</evidence>
<protein>
    <submittedName>
        <fullName evidence="8">ABC transporter</fullName>
    </submittedName>
</protein>
<keyword evidence="3" id="KW-0813">Transport</keyword>
<dbReference type="SMART" id="SM00382">
    <property type="entry name" value="AAA"/>
    <property type="match status" value="1"/>
</dbReference>
<evidence type="ECO:0000256" key="5">
    <source>
        <dbReference type="ARBA" id="ARBA00022840"/>
    </source>
</evidence>
<evidence type="ECO:0000313" key="9">
    <source>
        <dbReference type="Proteomes" id="UP000019494"/>
    </source>
</evidence>
<evidence type="ECO:0000256" key="6">
    <source>
        <dbReference type="ARBA" id="ARBA00023251"/>
    </source>
</evidence>
<comment type="subcellular location">
    <subcellularLocation>
        <location evidence="1">Cell membrane</location>
        <topology evidence="1">Peripheral membrane protein</topology>
    </subcellularLocation>
</comment>
<proteinExistence type="inferred from homology"/>
<dbReference type="Proteomes" id="UP000019494">
    <property type="component" value="Unassembled WGS sequence"/>
</dbReference>
<dbReference type="CDD" id="cd03230">
    <property type="entry name" value="ABC_DR_subfamily_A"/>
    <property type="match status" value="1"/>
</dbReference>
<dbReference type="InterPro" id="IPR050763">
    <property type="entry name" value="ABC_transporter_ATP-binding"/>
</dbReference>
<dbReference type="InterPro" id="IPR003439">
    <property type="entry name" value="ABC_transporter-like_ATP-bd"/>
</dbReference>
<feature type="domain" description="ABC transporter" evidence="7">
    <location>
        <begin position="16"/>
        <end position="253"/>
    </location>
</feature>
<evidence type="ECO:0000256" key="1">
    <source>
        <dbReference type="ARBA" id="ARBA00004202"/>
    </source>
</evidence>
<dbReference type="SUPFAM" id="SSF52540">
    <property type="entry name" value="P-loop containing nucleoside triphosphate hydrolases"/>
    <property type="match status" value="1"/>
</dbReference>
<dbReference type="PATRIC" id="fig|584657.3.peg.3110"/>
<reference evidence="9" key="1">
    <citation type="submission" date="2013-08" db="EMBL/GenBank/DDBJ databases">
        <title>Intrasporangium oryzae NRRL B-24470.</title>
        <authorList>
            <person name="Liu H."/>
            <person name="Wang G."/>
        </authorList>
    </citation>
    <scope>NUCLEOTIDE SEQUENCE [LARGE SCALE GENOMIC DNA]</scope>
    <source>
        <strain evidence="9">Q5-1</strain>
    </source>
</reference>